<dbReference type="EMBL" id="AEOH01000050">
    <property type="protein sequence ID" value="EFS96500.1"/>
    <property type="molecule type" value="Genomic_DNA"/>
</dbReference>
<sequence>MFLSRKKDVTTAVITVFIILNNQFISTFNTFMTYQMPIYTNIDSFMR</sequence>
<dbReference type="Proteomes" id="UP000005391">
    <property type="component" value="Unassembled WGS sequence"/>
</dbReference>
<keyword evidence="1" id="KW-0472">Membrane</keyword>
<accession>E4MUT1</accession>
<gene>
    <name evidence="2" type="ORF">HMPREF1977_2141</name>
</gene>
<keyword evidence="1" id="KW-1133">Transmembrane helix</keyword>
<evidence type="ECO:0000256" key="1">
    <source>
        <dbReference type="SAM" id="Phobius"/>
    </source>
</evidence>
<comment type="caution">
    <text evidence="2">The sequence shown here is derived from an EMBL/GenBank/DDBJ whole genome shotgun (WGS) entry which is preliminary data.</text>
</comment>
<keyword evidence="1" id="KW-0812">Transmembrane</keyword>
<dbReference type="HOGENOM" id="CLU_3165968_0_0_10"/>
<organism evidence="2 3">
    <name type="scientific">Capnocytophaga ochracea F0287</name>
    <dbReference type="NCBI Taxonomy" id="873517"/>
    <lineage>
        <taxon>Bacteria</taxon>
        <taxon>Pseudomonadati</taxon>
        <taxon>Bacteroidota</taxon>
        <taxon>Flavobacteriia</taxon>
        <taxon>Flavobacteriales</taxon>
        <taxon>Flavobacteriaceae</taxon>
        <taxon>Capnocytophaga</taxon>
    </lineage>
</organism>
<name>E4MUT1_CAPOC</name>
<evidence type="ECO:0000313" key="3">
    <source>
        <dbReference type="Proteomes" id="UP000005391"/>
    </source>
</evidence>
<evidence type="ECO:0000313" key="2">
    <source>
        <dbReference type="EMBL" id="EFS96500.1"/>
    </source>
</evidence>
<proteinExistence type="predicted"/>
<dbReference type="RefSeq" id="WP_002675198.1">
    <property type="nucleotide sequence ID" value="NZ_GL573160.1"/>
</dbReference>
<feature type="transmembrane region" description="Helical" evidence="1">
    <location>
        <begin position="12"/>
        <end position="34"/>
    </location>
</feature>
<protein>
    <submittedName>
        <fullName evidence="2">Uncharacterized protein</fullName>
    </submittedName>
</protein>
<dbReference type="AlphaFoldDB" id="E4MUT1"/>
<reference evidence="2 3" key="1">
    <citation type="submission" date="2010-10" db="EMBL/GenBank/DDBJ databases">
        <authorList>
            <person name="Muzny D."/>
            <person name="Qin X."/>
            <person name="Deng J."/>
            <person name="Jiang H."/>
            <person name="Liu Y."/>
            <person name="Qu J."/>
            <person name="Song X.-Z."/>
            <person name="Zhang L."/>
            <person name="Thornton R."/>
            <person name="Coyle M."/>
            <person name="Francisco L."/>
            <person name="Jackson L."/>
            <person name="Javaid M."/>
            <person name="Korchina V."/>
            <person name="Kovar C."/>
            <person name="Mata R."/>
            <person name="Mathew T."/>
            <person name="Ngo R."/>
            <person name="Nguyen L."/>
            <person name="Nguyen N."/>
            <person name="Okwuonu G."/>
            <person name="Ongeri F."/>
            <person name="Pham C."/>
            <person name="Simmons D."/>
            <person name="Wilczek-Boney K."/>
            <person name="Hale W."/>
            <person name="Jakkamsetti A."/>
            <person name="Pham P."/>
            <person name="Ruth R."/>
            <person name="San Lucas F."/>
            <person name="Warren J."/>
            <person name="Zhang J."/>
            <person name="Zhao Z."/>
            <person name="Zhou C."/>
            <person name="Zhu D."/>
            <person name="Lee S."/>
            <person name="Bess C."/>
            <person name="Blankenburg K."/>
            <person name="Forbes L."/>
            <person name="Fu Q."/>
            <person name="Gubbala S."/>
            <person name="Hirani K."/>
            <person name="Jayaseelan J.C."/>
            <person name="Lara F."/>
            <person name="Munidasa M."/>
            <person name="Palculict T."/>
            <person name="Patil S."/>
            <person name="Pu L.-L."/>
            <person name="Saada N."/>
            <person name="Tang L."/>
            <person name="Weissenberger G."/>
            <person name="Zhu Y."/>
            <person name="Hemphill L."/>
            <person name="Shang Y."/>
            <person name="Youmans B."/>
            <person name="Ayvaz T."/>
            <person name="Ross M."/>
            <person name="Santibanez J."/>
            <person name="Aqrawi P."/>
            <person name="Gross S."/>
            <person name="Joshi V."/>
            <person name="Fowler G."/>
            <person name="Nazareth L."/>
            <person name="Reid J."/>
            <person name="Worley K."/>
            <person name="Petrosino J."/>
            <person name="Highlander S."/>
            <person name="Gibbs R."/>
        </authorList>
    </citation>
    <scope>NUCLEOTIDE SEQUENCE [LARGE SCALE GENOMIC DNA]</scope>
    <source>
        <strain evidence="2 3">F0287</strain>
    </source>
</reference>